<dbReference type="SUPFAM" id="SSF53335">
    <property type="entry name" value="S-adenosyl-L-methionine-dependent methyltransferases"/>
    <property type="match status" value="1"/>
</dbReference>
<dbReference type="PIRSF" id="PIRSF005739">
    <property type="entry name" value="O-mtase"/>
    <property type="match status" value="1"/>
</dbReference>
<dbReference type="RefSeq" id="WP_344888650.1">
    <property type="nucleotide sequence ID" value="NZ_BAABAS010000003.1"/>
</dbReference>
<protein>
    <submittedName>
        <fullName evidence="6">Methyltransferase</fullName>
    </submittedName>
</protein>
<keyword evidence="7" id="KW-1185">Reference proteome</keyword>
<sequence length="366" mass="38848">MPPKVPPARVVRAVEAVRAGVQGVDRRLVPGPIALLELVMGSMVTQAVYVAARLGIADAVVDGPLTVAEIARRVDADPDATGRLLRLLGGYSVFAERPGGRYGQTSMSAALRADAPMSMRGMALLMGGSVHWEDWGHLEDAVRTGEPVVPKLRGMGVYDYLDANPEFAEVFNAGMGNLSNLETDAVAAAYDFTRFGTIVDVFGGRGALLAALLRRAPKARGILVDERAPDLAATGLFREAGVEDRCEIDTTGLFEVPPSGGDAYVLKHILHEWPEPKALEILRNIRGVIGPDGRLLIMEFVVPEGGGRHPAKLVDLWLMLLIGGRERTSVEYAGLLAAAGFTLTRVVGTASTVSIIEARPSGNGAP</sequence>
<dbReference type="GO" id="GO:0008168">
    <property type="term" value="F:methyltransferase activity"/>
    <property type="evidence" value="ECO:0007669"/>
    <property type="project" value="UniProtKB-KW"/>
</dbReference>
<dbReference type="EMBL" id="BAABAS010000003">
    <property type="protein sequence ID" value="GAA4224523.1"/>
    <property type="molecule type" value="Genomic_DNA"/>
</dbReference>
<dbReference type="InterPro" id="IPR016461">
    <property type="entry name" value="COMT-like"/>
</dbReference>
<dbReference type="InterPro" id="IPR012967">
    <property type="entry name" value="COMT_dimerisation"/>
</dbReference>
<dbReference type="InterPro" id="IPR036388">
    <property type="entry name" value="WH-like_DNA-bd_sf"/>
</dbReference>
<evidence type="ECO:0000313" key="7">
    <source>
        <dbReference type="Proteomes" id="UP001501710"/>
    </source>
</evidence>
<evidence type="ECO:0000256" key="3">
    <source>
        <dbReference type="ARBA" id="ARBA00022691"/>
    </source>
</evidence>
<dbReference type="InterPro" id="IPR001077">
    <property type="entry name" value="COMT_C"/>
</dbReference>
<evidence type="ECO:0000259" key="5">
    <source>
        <dbReference type="Pfam" id="PF08100"/>
    </source>
</evidence>
<dbReference type="PANTHER" id="PTHR43712:SF2">
    <property type="entry name" value="O-METHYLTRANSFERASE CICE"/>
    <property type="match status" value="1"/>
</dbReference>
<dbReference type="PROSITE" id="PS51683">
    <property type="entry name" value="SAM_OMT_II"/>
    <property type="match status" value="1"/>
</dbReference>
<dbReference type="InterPro" id="IPR029063">
    <property type="entry name" value="SAM-dependent_MTases_sf"/>
</dbReference>
<evidence type="ECO:0000256" key="2">
    <source>
        <dbReference type="ARBA" id="ARBA00022679"/>
    </source>
</evidence>
<feature type="domain" description="O-methyltransferase C-terminal" evidence="4">
    <location>
        <begin position="135"/>
        <end position="341"/>
    </location>
</feature>
<dbReference type="InterPro" id="IPR036390">
    <property type="entry name" value="WH_DNA-bd_sf"/>
</dbReference>
<accession>A0ABP8BSG1</accession>
<proteinExistence type="predicted"/>
<keyword evidence="3" id="KW-0949">S-adenosyl-L-methionine</keyword>
<reference evidence="7" key="1">
    <citation type="journal article" date="2019" name="Int. J. Syst. Evol. Microbiol.">
        <title>The Global Catalogue of Microorganisms (GCM) 10K type strain sequencing project: providing services to taxonomists for standard genome sequencing and annotation.</title>
        <authorList>
            <consortium name="The Broad Institute Genomics Platform"/>
            <consortium name="The Broad Institute Genome Sequencing Center for Infectious Disease"/>
            <person name="Wu L."/>
            <person name="Ma J."/>
        </authorList>
    </citation>
    <scope>NUCLEOTIDE SEQUENCE [LARGE SCALE GENOMIC DNA]</scope>
    <source>
        <strain evidence="7">JCM 17440</strain>
    </source>
</reference>
<evidence type="ECO:0000256" key="1">
    <source>
        <dbReference type="ARBA" id="ARBA00022603"/>
    </source>
</evidence>
<name>A0ABP8BSG1_9ACTN</name>
<evidence type="ECO:0000313" key="6">
    <source>
        <dbReference type="EMBL" id="GAA4224523.1"/>
    </source>
</evidence>
<dbReference type="Gene3D" id="1.10.10.10">
    <property type="entry name" value="Winged helix-like DNA-binding domain superfamily/Winged helix DNA-binding domain"/>
    <property type="match status" value="1"/>
</dbReference>
<comment type="caution">
    <text evidence="6">The sequence shown here is derived from an EMBL/GenBank/DDBJ whole genome shotgun (WGS) entry which is preliminary data.</text>
</comment>
<dbReference type="SUPFAM" id="SSF46785">
    <property type="entry name" value="Winged helix' DNA-binding domain"/>
    <property type="match status" value="1"/>
</dbReference>
<dbReference type="PANTHER" id="PTHR43712">
    <property type="entry name" value="PUTATIVE (AFU_ORTHOLOGUE AFUA_4G14580)-RELATED"/>
    <property type="match status" value="1"/>
</dbReference>
<gene>
    <name evidence="6" type="ORF">GCM10022254_04150</name>
</gene>
<evidence type="ECO:0000259" key="4">
    <source>
        <dbReference type="Pfam" id="PF00891"/>
    </source>
</evidence>
<organism evidence="6 7">
    <name type="scientific">Actinomadura meridiana</name>
    <dbReference type="NCBI Taxonomy" id="559626"/>
    <lineage>
        <taxon>Bacteria</taxon>
        <taxon>Bacillati</taxon>
        <taxon>Actinomycetota</taxon>
        <taxon>Actinomycetes</taxon>
        <taxon>Streptosporangiales</taxon>
        <taxon>Thermomonosporaceae</taxon>
        <taxon>Actinomadura</taxon>
    </lineage>
</organism>
<keyword evidence="1 6" id="KW-0489">Methyltransferase</keyword>
<dbReference type="Gene3D" id="3.40.50.150">
    <property type="entry name" value="Vaccinia Virus protein VP39"/>
    <property type="match status" value="1"/>
</dbReference>
<dbReference type="Pfam" id="PF00891">
    <property type="entry name" value="Methyltransf_2"/>
    <property type="match status" value="1"/>
</dbReference>
<dbReference type="Pfam" id="PF08100">
    <property type="entry name" value="Dimerisation"/>
    <property type="match status" value="1"/>
</dbReference>
<feature type="domain" description="O-methyltransferase dimerisation" evidence="5">
    <location>
        <begin position="36"/>
        <end position="111"/>
    </location>
</feature>
<dbReference type="GO" id="GO:0032259">
    <property type="term" value="P:methylation"/>
    <property type="evidence" value="ECO:0007669"/>
    <property type="project" value="UniProtKB-KW"/>
</dbReference>
<keyword evidence="2" id="KW-0808">Transferase</keyword>
<dbReference type="Proteomes" id="UP001501710">
    <property type="component" value="Unassembled WGS sequence"/>
</dbReference>